<feature type="region of interest" description="Disordered" evidence="1">
    <location>
        <begin position="52"/>
        <end position="83"/>
    </location>
</feature>
<evidence type="ECO:0000256" key="1">
    <source>
        <dbReference type="SAM" id="MobiDB-lite"/>
    </source>
</evidence>
<evidence type="ECO:0000313" key="3">
    <source>
        <dbReference type="Proteomes" id="UP000640489"/>
    </source>
</evidence>
<dbReference type="Proteomes" id="UP000640489">
    <property type="component" value="Unassembled WGS sequence"/>
</dbReference>
<gene>
    <name evidence="2" type="ORF">ISU07_15890</name>
</gene>
<dbReference type="EMBL" id="JADKPN010000010">
    <property type="protein sequence ID" value="MBF4764614.1"/>
    <property type="molecule type" value="Genomic_DNA"/>
</dbReference>
<proteinExistence type="predicted"/>
<sequence length="83" mass="9120">MDREPLGWTVKRHVVDVTFRELELPRPGRVHRYLTVGQASPAEVIEPDFAQDLGTDLGPELGQDFGERRAKSRVSAGGPSPAP</sequence>
<dbReference type="AlphaFoldDB" id="A0A930VBS1"/>
<comment type="caution">
    <text evidence="2">The sequence shown here is derived from an EMBL/GenBank/DDBJ whole genome shotgun (WGS) entry which is preliminary data.</text>
</comment>
<reference evidence="2" key="1">
    <citation type="submission" date="2020-11" db="EMBL/GenBank/DDBJ databases">
        <title>Nocardioides sp. nov., isolated from Soil of Cynanchum wilfordii Hemsley rhizosphere.</title>
        <authorList>
            <person name="Lee J.-S."/>
            <person name="Suh M.K."/>
            <person name="Kim J.-S."/>
        </authorList>
    </citation>
    <scope>NUCLEOTIDE SEQUENCE</scope>
    <source>
        <strain evidence="2">KCTC 19275</strain>
    </source>
</reference>
<protein>
    <submittedName>
        <fullName evidence="2">Uncharacterized protein</fullName>
    </submittedName>
</protein>
<accession>A0A930VBS1</accession>
<keyword evidence="3" id="KW-1185">Reference proteome</keyword>
<organism evidence="2 3">
    <name type="scientific">Nocardioides islandensis</name>
    <dbReference type="NCBI Taxonomy" id="433663"/>
    <lineage>
        <taxon>Bacteria</taxon>
        <taxon>Bacillati</taxon>
        <taxon>Actinomycetota</taxon>
        <taxon>Actinomycetes</taxon>
        <taxon>Propionibacteriales</taxon>
        <taxon>Nocardioidaceae</taxon>
        <taxon>Nocardioides</taxon>
    </lineage>
</organism>
<evidence type="ECO:0000313" key="2">
    <source>
        <dbReference type="EMBL" id="MBF4764614.1"/>
    </source>
</evidence>
<dbReference type="RefSeq" id="WP_194707802.1">
    <property type="nucleotide sequence ID" value="NZ_JADKPN010000010.1"/>
</dbReference>
<name>A0A930VBS1_9ACTN</name>